<dbReference type="EMBL" id="CABVJG010000007">
    <property type="protein sequence ID" value="VVQ03513.1"/>
    <property type="molecule type" value="Genomic_DNA"/>
</dbReference>
<dbReference type="InterPro" id="IPR037914">
    <property type="entry name" value="SpoVT-AbrB_sf"/>
</dbReference>
<proteinExistence type="predicted"/>
<evidence type="ECO:0000313" key="4">
    <source>
        <dbReference type="Proteomes" id="UP000412311"/>
    </source>
</evidence>
<sequence length="212" mass="23218">MKNDRQWYVQAQATNDGSGDVIVDLPAALLQEMGLVIGDDLVITVSGDTITLTPIRSLSHEYLGANDLLRAQADDRYRSRMQVLLNIPVDATAQQIHEMIDAGFEVNSVAAMRDSGLIDLAIQDAIFPTRTLKMKLANGERLTTSQSDHLFRLAHIIALAESFFGDSAKAMRWLSKPKSLFSGKSPIEMVSTTVGARQVDELLAHATEGMSF</sequence>
<dbReference type="GO" id="GO:0003677">
    <property type="term" value="F:DNA binding"/>
    <property type="evidence" value="ECO:0007669"/>
    <property type="project" value="InterPro"/>
</dbReference>
<evidence type="ECO:0000313" key="3">
    <source>
        <dbReference type="EMBL" id="VVQ03513.1"/>
    </source>
</evidence>
<reference evidence="3 4" key="1">
    <citation type="submission" date="2019-09" db="EMBL/GenBank/DDBJ databases">
        <authorList>
            <person name="Chandra G."/>
            <person name="Truman W A."/>
        </authorList>
    </citation>
    <scope>NUCLEOTIDE SEQUENCE [LARGE SCALE GENOMIC DNA]</scope>
    <source>
        <strain evidence="3">PS925</strain>
    </source>
</reference>
<dbReference type="SUPFAM" id="SSF89447">
    <property type="entry name" value="AbrB/MazE/MraZ-like"/>
    <property type="match status" value="1"/>
</dbReference>
<protein>
    <submittedName>
        <fullName evidence="3">Uncharacterized protein</fullName>
    </submittedName>
</protein>
<dbReference type="InterPro" id="IPR011979">
    <property type="entry name" value="Antitox_Xre"/>
</dbReference>
<dbReference type="AlphaFoldDB" id="A0A5E7TWQ0"/>
<feature type="domain" description="SpoVT-AbrB" evidence="1">
    <location>
        <begin position="25"/>
        <end position="57"/>
    </location>
</feature>
<evidence type="ECO:0000259" key="1">
    <source>
        <dbReference type="Pfam" id="PF04014"/>
    </source>
</evidence>
<feature type="domain" description="Antitoxin Xre/MbcA/ParS-like toxin-binding" evidence="2">
    <location>
        <begin position="160"/>
        <end position="204"/>
    </location>
</feature>
<gene>
    <name evidence="3" type="ORF">PS925_02544</name>
</gene>
<accession>A0A5E7TWQ0</accession>
<evidence type="ECO:0000259" key="2">
    <source>
        <dbReference type="Pfam" id="PF09722"/>
    </source>
</evidence>
<dbReference type="RefSeq" id="WP_224793254.1">
    <property type="nucleotide sequence ID" value="NZ_CABVJG010000007.1"/>
</dbReference>
<dbReference type="InterPro" id="IPR024467">
    <property type="entry name" value="Xre/MbcA/ParS-like_toxin-bd"/>
</dbReference>
<dbReference type="InterPro" id="IPR007159">
    <property type="entry name" value="SpoVT-AbrB_dom"/>
</dbReference>
<name>A0A5E7TWQ0_PSEFL</name>
<dbReference type="Proteomes" id="UP000412311">
    <property type="component" value="Unassembled WGS sequence"/>
</dbReference>
<dbReference type="Pfam" id="PF09722">
    <property type="entry name" value="Xre_MbcA_ParS_C"/>
    <property type="match status" value="1"/>
</dbReference>
<dbReference type="Pfam" id="PF04014">
    <property type="entry name" value="MazE_antitoxin"/>
    <property type="match status" value="1"/>
</dbReference>
<dbReference type="NCBIfam" id="TIGR02293">
    <property type="entry name" value="TAS_TIGR02293"/>
    <property type="match status" value="1"/>
</dbReference>
<organism evidence="3 4">
    <name type="scientific">Pseudomonas fluorescens</name>
    <dbReference type="NCBI Taxonomy" id="294"/>
    <lineage>
        <taxon>Bacteria</taxon>
        <taxon>Pseudomonadati</taxon>
        <taxon>Pseudomonadota</taxon>
        <taxon>Gammaproteobacteria</taxon>
        <taxon>Pseudomonadales</taxon>
        <taxon>Pseudomonadaceae</taxon>
        <taxon>Pseudomonas</taxon>
    </lineage>
</organism>